<dbReference type="EMBL" id="JBEPEK010000835">
    <property type="protein sequence ID" value="MER7187528.1"/>
    <property type="molecule type" value="Genomic_DNA"/>
</dbReference>
<dbReference type="PANTHER" id="PTHR16305">
    <property type="entry name" value="TESTICULAR SOLUBLE ADENYLYL CYCLASE"/>
    <property type="match status" value="1"/>
</dbReference>
<dbReference type="InterPro" id="IPR000792">
    <property type="entry name" value="Tscrpt_reg_LuxR_C"/>
</dbReference>
<dbReference type="Pfam" id="PF00196">
    <property type="entry name" value="GerE"/>
    <property type="match status" value="1"/>
</dbReference>
<sequence length="703" mass="75557">LAVQLLEGLLRAAARGEPADRVPDEFIAGVRRSLAGLDPAAADVVRMASVLGRTFAVDEMAELLAPRHDHASVATGVEAALASGLLGTLGHRIGFRHDLVRETVYGALSDGARRRFHRGCAAFLIDGGHSPLEAAPHARLSVTPDDEACVRILRDAAEEAVPALPETAGKLVTEAFRLLRPGSRTWRETGEHCVDVLGRVQRAADAVHLAQTLLRRTSEPEATARIQVLMSRALWLTGSLGDSVDRIGRVLALPGISPALRARLEAARALALTGHDATAARAVAPAALQQARAVDDREAMVLALQAVGEVGRNSGHHVDAMTAFRELRQLEGVNHVAGEIIELQLLDRYEESEALIAAALADARDEVEAVRPSLLSAQMWHDFNLSRLDDAESGARALISMSQELGGHVYELDAVVVHASVCALRGEWEQAKRLVADRESRSKADDGIRKPSLRLMRGWFAAAEGRPADAVDILAPVLYTARESRTCWPWWPGWTRLLLAIGTAAGDERFAKEALTLAEEGAARNPGIASYEGIAYQTQGLARADLTLLERAADTLGRSPRPELQAGGAADYGKLLAARGRRAEAAVHFDRAWAIYDRMGARPAQDSLHRAARKAGIRRPEWSAGAGNARPTHGWAALTEAETRVAALISAGHTNRSAAAELGVSPNTVGTHLRSVFAKLDVNSRVQLVNAHRNRTDETFGIR</sequence>
<dbReference type="CDD" id="cd06170">
    <property type="entry name" value="LuxR_C_like"/>
    <property type="match status" value="1"/>
</dbReference>
<name>A0ABV1XET1_9ACTN</name>
<feature type="domain" description="HTH luxR-type" evidence="3">
    <location>
        <begin position="631"/>
        <end position="696"/>
    </location>
</feature>
<protein>
    <submittedName>
        <fullName evidence="4">Helix-turn-helix transcriptional regulator</fullName>
    </submittedName>
</protein>
<evidence type="ECO:0000256" key="2">
    <source>
        <dbReference type="ARBA" id="ARBA00022840"/>
    </source>
</evidence>
<dbReference type="PANTHER" id="PTHR16305:SF35">
    <property type="entry name" value="TRANSCRIPTIONAL ACTIVATOR DOMAIN"/>
    <property type="match status" value="1"/>
</dbReference>
<dbReference type="InterPro" id="IPR036388">
    <property type="entry name" value="WH-like_DNA-bd_sf"/>
</dbReference>
<accession>A0ABV1XET1</accession>
<evidence type="ECO:0000259" key="3">
    <source>
        <dbReference type="PROSITE" id="PS50043"/>
    </source>
</evidence>
<dbReference type="Proteomes" id="UP001474181">
    <property type="component" value="Unassembled WGS sequence"/>
</dbReference>
<dbReference type="InterPro" id="IPR016032">
    <property type="entry name" value="Sig_transdc_resp-reg_C-effctor"/>
</dbReference>
<proteinExistence type="predicted"/>
<reference evidence="4 5" key="1">
    <citation type="submission" date="2024-06" db="EMBL/GenBank/DDBJ databases">
        <title>The Natural Products Discovery Center: Release of the First 8490 Sequenced Strains for Exploring Actinobacteria Biosynthetic Diversity.</title>
        <authorList>
            <person name="Kalkreuter E."/>
            <person name="Kautsar S.A."/>
            <person name="Yang D."/>
            <person name="Bader C.D."/>
            <person name="Teijaro C.N."/>
            <person name="Fluegel L."/>
            <person name="Davis C.M."/>
            <person name="Simpson J.R."/>
            <person name="Lauterbach L."/>
            <person name="Steele A.D."/>
            <person name="Gui C."/>
            <person name="Meng S."/>
            <person name="Li G."/>
            <person name="Viehrig K."/>
            <person name="Ye F."/>
            <person name="Su P."/>
            <person name="Kiefer A.F."/>
            <person name="Nichols A."/>
            <person name="Cepeda A.J."/>
            <person name="Yan W."/>
            <person name="Fan B."/>
            <person name="Jiang Y."/>
            <person name="Adhikari A."/>
            <person name="Zheng C.-J."/>
            <person name="Schuster L."/>
            <person name="Cowan T.M."/>
            <person name="Smanski M.J."/>
            <person name="Chevrette M.G."/>
            <person name="De Carvalho L.P.S."/>
            <person name="Shen B."/>
        </authorList>
    </citation>
    <scope>NUCLEOTIDE SEQUENCE [LARGE SCALE GENOMIC DNA]</scope>
    <source>
        <strain evidence="4 5">NPDC000234</strain>
    </source>
</reference>
<keyword evidence="5" id="KW-1185">Reference proteome</keyword>
<comment type="caution">
    <text evidence="4">The sequence shown here is derived from an EMBL/GenBank/DDBJ whole genome shotgun (WGS) entry which is preliminary data.</text>
</comment>
<evidence type="ECO:0000313" key="5">
    <source>
        <dbReference type="Proteomes" id="UP001474181"/>
    </source>
</evidence>
<dbReference type="Gene3D" id="1.10.10.10">
    <property type="entry name" value="Winged helix-like DNA-binding domain superfamily/Winged helix DNA-binding domain"/>
    <property type="match status" value="1"/>
</dbReference>
<dbReference type="PROSITE" id="PS50043">
    <property type="entry name" value="HTH_LUXR_2"/>
    <property type="match status" value="1"/>
</dbReference>
<organism evidence="4 5">
    <name type="scientific">Streptomyces hyaluromycini</name>
    <dbReference type="NCBI Taxonomy" id="1377993"/>
    <lineage>
        <taxon>Bacteria</taxon>
        <taxon>Bacillati</taxon>
        <taxon>Actinomycetota</taxon>
        <taxon>Actinomycetes</taxon>
        <taxon>Kitasatosporales</taxon>
        <taxon>Streptomycetaceae</taxon>
        <taxon>Streptomyces</taxon>
    </lineage>
</organism>
<keyword evidence="2" id="KW-0067">ATP-binding</keyword>
<dbReference type="SMART" id="SM00421">
    <property type="entry name" value="HTH_LUXR"/>
    <property type="match status" value="1"/>
</dbReference>
<evidence type="ECO:0000313" key="4">
    <source>
        <dbReference type="EMBL" id="MER7187528.1"/>
    </source>
</evidence>
<evidence type="ECO:0000256" key="1">
    <source>
        <dbReference type="ARBA" id="ARBA00022741"/>
    </source>
</evidence>
<keyword evidence="1" id="KW-0547">Nucleotide-binding</keyword>
<feature type="non-terminal residue" evidence="4">
    <location>
        <position position="1"/>
    </location>
</feature>
<gene>
    <name evidence="4" type="ORF">ABT404_50115</name>
</gene>
<dbReference type="RefSeq" id="WP_350792013.1">
    <property type="nucleotide sequence ID" value="NZ_JBEPEK010000835.1"/>
</dbReference>
<dbReference type="PRINTS" id="PR00038">
    <property type="entry name" value="HTHLUXR"/>
</dbReference>
<dbReference type="SUPFAM" id="SSF46894">
    <property type="entry name" value="C-terminal effector domain of the bipartite response regulators"/>
    <property type="match status" value="1"/>
</dbReference>